<dbReference type="GO" id="GO:0006777">
    <property type="term" value="P:Mo-molybdopterin cofactor biosynthetic process"/>
    <property type="evidence" value="ECO:0007669"/>
    <property type="project" value="UniProtKB-UniRule"/>
</dbReference>
<dbReference type="PATRIC" id="fig|1255043.3.peg.1343"/>
<dbReference type="GO" id="GO:0043546">
    <property type="term" value="F:molybdopterin cofactor binding"/>
    <property type="evidence" value="ECO:0007669"/>
    <property type="project" value="InterPro"/>
</dbReference>
<evidence type="ECO:0000256" key="6">
    <source>
        <dbReference type="ARBA" id="ARBA00022729"/>
    </source>
</evidence>
<comment type="subcellular location">
    <subcellularLocation>
        <location evidence="15">Periplasm</location>
    </subcellularLocation>
</comment>
<accession>L0DVG7</accession>
<keyword evidence="7 15" id="KW-0574">Periplasm</keyword>
<feature type="binding site" evidence="15">
    <location>
        <position position="523"/>
    </location>
    <ligand>
        <name>Mo-bis(molybdopterin guanine dinucleotide)</name>
        <dbReference type="ChEBI" id="CHEBI:60539"/>
    </ligand>
</feature>
<comment type="PTM">
    <text evidence="15">Predicted to be exported by the Tat system. The position of the signal peptide cleavage has not been experimentally proven.</text>
</comment>
<feature type="binding site" evidence="15">
    <location>
        <position position="417"/>
    </location>
    <ligand>
        <name>Mo-bis(molybdopterin guanine dinucleotide)</name>
        <dbReference type="ChEBI" id="CHEBI:60539"/>
    </ligand>
</feature>
<feature type="binding site" evidence="15">
    <location>
        <position position="180"/>
    </location>
    <ligand>
        <name>Mo-bis(molybdopterin guanine dinucleotide)</name>
        <dbReference type="ChEBI" id="CHEBI:60539"/>
    </ligand>
</feature>
<evidence type="ECO:0000256" key="8">
    <source>
        <dbReference type="ARBA" id="ARBA00022982"/>
    </source>
</evidence>
<evidence type="ECO:0000256" key="9">
    <source>
        <dbReference type="ARBA" id="ARBA00023002"/>
    </source>
</evidence>
<gene>
    <name evidence="18" type="primary">napA [H]</name>
    <name evidence="15" type="synonym">napA</name>
    <name evidence="18" type="ordered locus">TVNIR_1329</name>
</gene>
<dbReference type="GO" id="GO:0016020">
    <property type="term" value="C:membrane"/>
    <property type="evidence" value="ECO:0007669"/>
    <property type="project" value="TreeGrafter"/>
</dbReference>
<evidence type="ECO:0000313" key="19">
    <source>
        <dbReference type="Proteomes" id="UP000010809"/>
    </source>
</evidence>
<keyword evidence="12 15" id="KW-0534">Nitrate assimilation</keyword>
<dbReference type="GO" id="GO:0009325">
    <property type="term" value="C:nitrate reductase complex"/>
    <property type="evidence" value="ECO:0007669"/>
    <property type="project" value="TreeGrafter"/>
</dbReference>
<dbReference type="KEGG" id="tni:TVNIR_1329"/>
<dbReference type="PROSITE" id="PS00551">
    <property type="entry name" value="MOLYBDOPTERIN_PROK_1"/>
    <property type="match status" value="1"/>
</dbReference>
<dbReference type="AlphaFoldDB" id="L0DVG7"/>
<feature type="binding site" evidence="15">
    <location>
        <position position="84"/>
    </location>
    <ligand>
        <name>Mo-bis(molybdopterin guanine dinucleotide)</name>
        <dbReference type="ChEBI" id="CHEBI:60539"/>
    </ligand>
</feature>
<dbReference type="SUPFAM" id="SSF53706">
    <property type="entry name" value="Formate dehydrogenase/DMSO reductase, domains 1-3"/>
    <property type="match status" value="1"/>
</dbReference>
<sequence length="913" mass="102712">MTVSRRNFLKAGIAASTASMAGLSLGPASLAAAQQTEQDWQWDKTVCRFCGTGCGLMLATKDGRVVAQKGDVENPVNRGWQCVKGYFNAKIMYGQDRLTQPLMRMKDGQFHKEGNFVPVSWEQAFDEMERQLRKTYAEKGPEGIACFGSGQWTVQEGYAMNKLFKAGFRSNNLDPNARNCMASAVVGFYSVFGTDEPAGTYDDIEHTDTMILWGSNMAEMHTVLWSRIMNRRMGNPDVRVVNLTTFRNMSSDGADLEIIFKPNTDLAIQNYIAREIIARDAVNWDFVNKHCIFATGPSDIGYGLRPDKEYAFPAEQDIIAKELKVTLDKYEAIGQRRKEGEVVEQNSRGSAGAHWSISFEDYKKALEPYTLEFVAELAKGDDSESLDDFKAKLQQLADLYIDANRKVVSFWTMGFNQHQRGSWVNQQVYANHLLLGKQSQPGNGAFSLTGQPTACGTAREVGTFAHRLPADRLIGNPAHREFTETHWKLPAKTINPKPGSFYGKIMRDLEDGSVTWAWVQVNNPWHTHPNANHWIKAAREKDNFIIVSEAYPGISAKVADLILPVAMIFEKWGAYGNAERRTQHWREQVPPPGVARGDLWQILEFSKRFTVGDFWGEQPVPGLKAAGYEDGKLPSILAEAAEKGYSPDDNLYEVLFATADNRTYAWPDPVAKGRDNHTVNLLGDGWFVEKALWQEYVHFGRGVGKDLADFDVYHRDDVRGLRWPVVDGKEGTWRFNEQYDPYVTEGAGFEFYGKLAKAIPSGDLDGVTDATPAPLPGKAKIFFRPYAAPVEQPDANYDLWFSTGRVLEHWHSGTMTRRVPELHRAVPAAVLWMHPEDARERGLQRNDLVWLESRRGKVQIRVETTGRNTMPKGTCYAPFFDEGVFINKVCIDAACPISKESDYKKCAVKVYKV</sequence>
<feature type="binding site" evidence="15">
    <location>
        <position position="151"/>
    </location>
    <ligand>
        <name>Mo-bis(molybdopterin guanine dinucleotide)</name>
        <dbReference type="ChEBI" id="CHEBI:60539"/>
    </ligand>
</feature>
<feature type="binding site" evidence="15">
    <location>
        <begin position="803"/>
        <end position="812"/>
    </location>
    <ligand>
        <name>Mo-bis(molybdopterin guanine dinucleotide)</name>
        <dbReference type="ChEBI" id="CHEBI:60539"/>
    </ligand>
</feature>
<dbReference type="OrthoDB" id="9810782at2"/>
<evidence type="ECO:0000256" key="4">
    <source>
        <dbReference type="ARBA" id="ARBA00022505"/>
    </source>
</evidence>
<dbReference type="Proteomes" id="UP000010809">
    <property type="component" value="Chromosome"/>
</dbReference>
<dbReference type="Pfam" id="PF01568">
    <property type="entry name" value="Molydop_binding"/>
    <property type="match status" value="1"/>
</dbReference>
<dbReference type="GO" id="GO:0042597">
    <property type="term" value="C:periplasmic space"/>
    <property type="evidence" value="ECO:0007669"/>
    <property type="project" value="UniProtKB-SubCell"/>
</dbReference>
<dbReference type="InterPro" id="IPR041957">
    <property type="entry name" value="CT_Nitrate-R-NapA-like"/>
</dbReference>
<feature type="binding site" evidence="15">
    <location>
        <position position="887"/>
    </location>
    <ligand>
        <name>Mo-bis(molybdopterin guanine dinucleotide)</name>
        <dbReference type="ChEBI" id="CHEBI:60539"/>
    </ligand>
</feature>
<evidence type="ECO:0000256" key="10">
    <source>
        <dbReference type="ARBA" id="ARBA00023004"/>
    </source>
</evidence>
<evidence type="ECO:0000256" key="11">
    <source>
        <dbReference type="ARBA" id="ARBA00023014"/>
    </source>
</evidence>
<evidence type="ECO:0000256" key="2">
    <source>
        <dbReference type="ARBA" id="ARBA00022448"/>
    </source>
</evidence>
<dbReference type="InterPro" id="IPR006963">
    <property type="entry name" value="Mopterin_OxRdtase_4Fe-4S_dom"/>
</dbReference>
<feature type="binding site" evidence="15">
    <location>
        <position position="598"/>
    </location>
    <ligand>
        <name>Mo-bis(molybdopterin guanine dinucleotide)</name>
        <dbReference type="ChEBI" id="CHEBI:60539"/>
    </ligand>
</feature>
<keyword evidence="19" id="KW-1185">Reference proteome</keyword>
<dbReference type="GO" id="GO:0051539">
    <property type="term" value="F:4 iron, 4 sulfur cluster binding"/>
    <property type="evidence" value="ECO:0007669"/>
    <property type="project" value="UniProtKB-KW"/>
</dbReference>
<keyword evidence="10 15" id="KW-0408">Iron</keyword>
<proteinExistence type="inferred from homology"/>
<feature type="binding site" evidence="15">
    <location>
        <position position="47"/>
    </location>
    <ligand>
        <name>[4Fe-4S] cluster</name>
        <dbReference type="ChEBI" id="CHEBI:49883"/>
    </ligand>
</feature>
<feature type="domain" description="4Fe-4S Mo/W bis-MGD-type" evidence="17">
    <location>
        <begin position="40"/>
        <end position="96"/>
    </location>
</feature>
<evidence type="ECO:0000256" key="14">
    <source>
        <dbReference type="ARBA" id="ARBA00055000"/>
    </source>
</evidence>
<feature type="binding site" evidence="15">
    <location>
        <begin position="548"/>
        <end position="549"/>
    </location>
    <ligand>
        <name>Mo-bis(molybdopterin guanine dinucleotide)</name>
        <dbReference type="ChEBI" id="CHEBI:60539"/>
    </ligand>
</feature>
<dbReference type="InterPro" id="IPR050123">
    <property type="entry name" value="Prok_molybdopt-oxidoreductase"/>
</dbReference>
<name>L0DVG7_THIND</name>
<feature type="binding site" evidence="15">
    <location>
        <position position="904"/>
    </location>
    <ligand>
        <name>Mo-bis(molybdopterin guanine dinucleotide)</name>
        <dbReference type="ChEBI" id="CHEBI:60539"/>
    </ligand>
</feature>
<keyword evidence="3 15" id="KW-0004">4Fe-4S</keyword>
<keyword evidence="11 15" id="KW-0411">Iron-sulfur</keyword>
<dbReference type="GO" id="GO:0042128">
    <property type="term" value="P:nitrate assimilation"/>
    <property type="evidence" value="ECO:0007669"/>
    <property type="project" value="UniProtKB-UniRule"/>
</dbReference>
<dbReference type="PROSITE" id="PS51318">
    <property type="entry name" value="TAT"/>
    <property type="match status" value="1"/>
</dbReference>
<keyword evidence="2 15" id="KW-0813">Transport</keyword>
<dbReference type="GO" id="GO:0030151">
    <property type="term" value="F:molybdenum ion binding"/>
    <property type="evidence" value="ECO:0007669"/>
    <property type="project" value="InterPro"/>
</dbReference>
<evidence type="ECO:0000256" key="16">
    <source>
        <dbReference type="SAM" id="SignalP"/>
    </source>
</evidence>
<evidence type="ECO:0000256" key="13">
    <source>
        <dbReference type="ARBA" id="ARBA00052176"/>
    </source>
</evidence>
<dbReference type="InterPro" id="IPR006657">
    <property type="entry name" value="MoPterin_dinucl-bd_dom"/>
</dbReference>
<dbReference type="RefSeq" id="WP_015258139.1">
    <property type="nucleotide sequence ID" value="NC_019902.2"/>
</dbReference>
<keyword evidence="8 15" id="KW-0249">Electron transport</keyword>
<feature type="binding site" evidence="15">
    <location>
        <position position="50"/>
    </location>
    <ligand>
        <name>[4Fe-4S] cluster</name>
        <dbReference type="ChEBI" id="CHEBI:49883"/>
    </ligand>
</feature>
<dbReference type="PANTHER" id="PTHR43105">
    <property type="entry name" value="RESPIRATORY NITRATE REDUCTASE"/>
    <property type="match status" value="1"/>
</dbReference>
<comment type="cofactor">
    <cofactor evidence="15">
        <name>[4Fe-4S] cluster</name>
        <dbReference type="ChEBI" id="CHEBI:49883"/>
    </cofactor>
    <text evidence="15">Binds 1 [4Fe-4S] cluster.</text>
</comment>
<comment type="catalytic activity">
    <reaction evidence="13 15">
        <text>2 Fe(II)-[cytochrome] + nitrate + 2 H(+) = 2 Fe(III)-[cytochrome] + nitrite + H2O</text>
        <dbReference type="Rhea" id="RHEA:12909"/>
        <dbReference type="Rhea" id="RHEA-COMP:11777"/>
        <dbReference type="Rhea" id="RHEA-COMP:11778"/>
        <dbReference type="ChEBI" id="CHEBI:15377"/>
        <dbReference type="ChEBI" id="CHEBI:15378"/>
        <dbReference type="ChEBI" id="CHEBI:16301"/>
        <dbReference type="ChEBI" id="CHEBI:17632"/>
        <dbReference type="ChEBI" id="CHEBI:29033"/>
        <dbReference type="ChEBI" id="CHEBI:29034"/>
        <dbReference type="EC" id="1.9.6.1"/>
    </reaction>
</comment>
<dbReference type="STRING" id="1255043.TVNIR_1329"/>
<feature type="binding site" evidence="15">
    <location>
        <position position="176"/>
    </location>
    <ligand>
        <name>Mo-bis(molybdopterin guanine dinucleotide)</name>
        <dbReference type="ChEBI" id="CHEBI:60539"/>
    </ligand>
</feature>
<keyword evidence="6 15" id="KW-0732">Signal</keyword>
<dbReference type="HAMAP" id="MF_01630">
    <property type="entry name" value="Nitrate_reduct_NapA"/>
    <property type="match status" value="1"/>
</dbReference>
<keyword evidence="5 15" id="KW-0479">Metal-binding</keyword>
<dbReference type="CDD" id="cd02791">
    <property type="entry name" value="MopB_CT_Nitrate-R-NapA-like"/>
    <property type="match status" value="1"/>
</dbReference>
<dbReference type="InterPro" id="IPR006656">
    <property type="entry name" value="Mopterin_OxRdtase"/>
</dbReference>
<dbReference type="InterPro" id="IPR009010">
    <property type="entry name" value="Asp_de-COase-like_dom_sf"/>
</dbReference>
<dbReference type="GO" id="GO:0050140">
    <property type="term" value="F:nitrate reductase (cytochrome) activity"/>
    <property type="evidence" value="ECO:0007669"/>
    <property type="project" value="UniProtKB-EC"/>
</dbReference>
<feature type="signal peptide" evidence="16">
    <location>
        <begin position="1"/>
        <end position="21"/>
    </location>
</feature>
<dbReference type="Pfam" id="PF00384">
    <property type="entry name" value="Molybdopterin"/>
    <property type="match status" value="1"/>
</dbReference>
<comment type="function">
    <text evidence="14 15">Catalytic subunit of the periplasmic nitrate reductase complex NapAB. Receives electrons from NapB and catalyzes the reduction of nitrate to nitrite.</text>
</comment>
<feature type="binding site" evidence="15">
    <location>
        <position position="413"/>
    </location>
    <ligand>
        <name>Mo-bis(molybdopterin guanine dinucleotide)</name>
        <dbReference type="ChEBI" id="CHEBI:60539"/>
    </ligand>
</feature>
<dbReference type="InterPro" id="IPR010051">
    <property type="entry name" value="Periplasm_NO3_reductase_lsu"/>
</dbReference>
<comment type="similarity">
    <text evidence="1 15">Belongs to the prokaryotic molybdopterin-containing oxidoreductase family. NasA/NapA/NarB subfamily.</text>
</comment>
<dbReference type="Pfam" id="PF04879">
    <property type="entry name" value="Molybdop_Fe4S4"/>
    <property type="match status" value="1"/>
</dbReference>
<evidence type="ECO:0000256" key="7">
    <source>
        <dbReference type="ARBA" id="ARBA00022764"/>
    </source>
</evidence>
<evidence type="ECO:0000256" key="15">
    <source>
        <dbReference type="HAMAP-Rule" id="MF_01630"/>
    </source>
</evidence>
<feature type="binding site" evidence="15">
    <location>
        <position position="571"/>
    </location>
    <ligand>
        <name>Mo-bis(molybdopterin guanine dinucleotide)</name>
        <dbReference type="ChEBI" id="CHEBI:60539"/>
    </ligand>
</feature>
<feature type="binding site" evidence="15">
    <location>
        <position position="54"/>
    </location>
    <ligand>
        <name>[4Fe-4S] cluster</name>
        <dbReference type="ChEBI" id="CHEBI:49883"/>
    </ligand>
</feature>
<dbReference type="FunFam" id="2.40.40.20:FF:000005">
    <property type="entry name" value="Periplasmic nitrate reductase"/>
    <property type="match status" value="1"/>
</dbReference>
<dbReference type="GO" id="GO:0045333">
    <property type="term" value="P:cellular respiration"/>
    <property type="evidence" value="ECO:0007669"/>
    <property type="project" value="UniProtKB-ARBA"/>
</dbReference>
<evidence type="ECO:0000313" key="18">
    <source>
        <dbReference type="EMBL" id="AGA33002.1"/>
    </source>
</evidence>
<comment type="cofactor">
    <cofactor evidence="15">
        <name>Mo-bis(molybdopterin guanine dinucleotide)</name>
        <dbReference type="ChEBI" id="CHEBI:60539"/>
    </cofactor>
    <text evidence="15">Binds 1 molybdenum-bis(molybdopterin guanine dinucleotide) (Mo-bis-MGD) cofactor per subunit.</text>
</comment>
<dbReference type="Gene3D" id="3.30.200.210">
    <property type="match status" value="2"/>
</dbReference>
<dbReference type="PROSITE" id="PS51669">
    <property type="entry name" value="4FE4S_MOW_BIS_MGD"/>
    <property type="match status" value="1"/>
</dbReference>
<dbReference type="eggNOG" id="COG0243">
    <property type="taxonomic scope" value="Bacteria"/>
</dbReference>
<feature type="binding site" evidence="15">
    <location>
        <begin position="213"/>
        <end position="220"/>
    </location>
    <ligand>
        <name>Mo-bis(molybdopterin guanine dinucleotide)</name>
        <dbReference type="ChEBI" id="CHEBI:60539"/>
    </ligand>
</feature>
<evidence type="ECO:0000256" key="1">
    <source>
        <dbReference type="ARBA" id="ARBA00008747"/>
    </source>
</evidence>
<evidence type="ECO:0000259" key="17">
    <source>
        <dbReference type="PROSITE" id="PS51669"/>
    </source>
</evidence>
<keyword evidence="4 15" id="KW-0500">Molybdenum</keyword>
<dbReference type="HOGENOM" id="CLU_000422_13_4_6"/>
<keyword evidence="9 15" id="KW-0560">Oxidoreductase</keyword>
<comment type="caution">
    <text evidence="15">Lacks conserved residue(s) required for the propagation of feature annotation.</text>
</comment>
<dbReference type="PANTHER" id="PTHR43105:SF11">
    <property type="entry name" value="PERIPLASMIC NITRATE REDUCTASE"/>
    <property type="match status" value="1"/>
</dbReference>
<dbReference type="SMART" id="SM00926">
    <property type="entry name" value="Molybdop_Fe4S4"/>
    <property type="match status" value="1"/>
</dbReference>
<evidence type="ECO:0000256" key="3">
    <source>
        <dbReference type="ARBA" id="ARBA00022485"/>
    </source>
</evidence>
<dbReference type="NCBIfam" id="NF010055">
    <property type="entry name" value="PRK13532.1"/>
    <property type="match status" value="1"/>
</dbReference>
<feature type="binding site" evidence="15">
    <location>
        <position position="82"/>
    </location>
    <ligand>
        <name>[4Fe-4S] cluster</name>
        <dbReference type="ChEBI" id="CHEBI:49883"/>
    </ligand>
</feature>
<evidence type="ECO:0000256" key="12">
    <source>
        <dbReference type="ARBA" id="ARBA00023063"/>
    </source>
</evidence>
<dbReference type="EMBL" id="CP003989">
    <property type="protein sequence ID" value="AGA33002.1"/>
    <property type="molecule type" value="Genomic_DNA"/>
</dbReference>
<dbReference type="EC" id="1.9.6.1" evidence="15"/>
<evidence type="ECO:0000256" key="5">
    <source>
        <dbReference type="ARBA" id="ARBA00022723"/>
    </source>
</evidence>
<feature type="binding site" evidence="15">
    <location>
        <position position="879"/>
    </location>
    <ligand>
        <name>substrate</name>
    </ligand>
</feature>
<dbReference type="Gene3D" id="3.40.50.740">
    <property type="match status" value="2"/>
</dbReference>
<dbReference type="Gene3D" id="3.40.228.10">
    <property type="entry name" value="Dimethylsulfoxide Reductase, domain 2"/>
    <property type="match status" value="1"/>
</dbReference>
<comment type="subunit">
    <text evidence="15">Component of the periplasmic nitrate reductase NapAB complex composed of NapA and NapB.</text>
</comment>
<dbReference type="Gene3D" id="2.40.40.20">
    <property type="match status" value="1"/>
</dbReference>
<dbReference type="GO" id="GO:0005506">
    <property type="term" value="F:iron ion binding"/>
    <property type="evidence" value="ECO:0007669"/>
    <property type="project" value="UniProtKB-UniRule"/>
</dbReference>
<dbReference type="GO" id="GO:0009055">
    <property type="term" value="F:electron transfer activity"/>
    <property type="evidence" value="ECO:0007669"/>
    <property type="project" value="UniProtKB-UniRule"/>
</dbReference>
<dbReference type="SUPFAM" id="SSF50692">
    <property type="entry name" value="ADC-like"/>
    <property type="match status" value="1"/>
</dbReference>
<dbReference type="InterPro" id="IPR006311">
    <property type="entry name" value="TAT_signal"/>
</dbReference>
<organism evidence="18 19">
    <name type="scientific">Thioalkalivibrio nitratireducens (strain DSM 14787 / UNIQEM 213 / ALEN2)</name>
    <dbReference type="NCBI Taxonomy" id="1255043"/>
    <lineage>
        <taxon>Bacteria</taxon>
        <taxon>Pseudomonadati</taxon>
        <taxon>Pseudomonadota</taxon>
        <taxon>Gammaproteobacteria</taxon>
        <taxon>Chromatiales</taxon>
        <taxon>Ectothiorhodospiraceae</taxon>
        <taxon>Thioalkalivibrio</taxon>
    </lineage>
</organism>
<protein>
    <recommendedName>
        <fullName evidence="15">Periplasmic nitrate reductase</fullName>
        <ecNumber evidence="15">1.9.6.1</ecNumber>
    </recommendedName>
</protein>
<dbReference type="InterPro" id="IPR027467">
    <property type="entry name" value="MopterinOxRdtase_cofactor_BS"/>
</dbReference>
<dbReference type="NCBIfam" id="TIGR01706">
    <property type="entry name" value="NAPA"/>
    <property type="match status" value="1"/>
</dbReference>
<feature type="chain" id="PRO_5003941144" description="Periplasmic nitrate reductase" evidence="16">
    <location>
        <begin position="22"/>
        <end position="913"/>
    </location>
</feature>
<reference evidence="18" key="1">
    <citation type="submission" date="2015-12" db="EMBL/GenBank/DDBJ databases">
        <authorList>
            <person name="Tikhonova T.V."/>
            <person name="Pavlov A.R."/>
            <person name="Beletsky A.V."/>
            <person name="Mardanov A.V."/>
            <person name="Sorokin D.Y."/>
            <person name="Ravin N.V."/>
            <person name="Popov V.O."/>
        </authorList>
    </citation>
    <scope>NUCLEOTIDE SEQUENCE</scope>
    <source>
        <strain evidence="18">DSM 14787</strain>
    </source>
</reference>